<keyword evidence="5 6" id="KW-0472">Membrane</keyword>
<dbReference type="Proteomes" id="UP000245081">
    <property type="component" value="Unassembled WGS sequence"/>
</dbReference>
<comment type="subcellular location">
    <subcellularLocation>
        <location evidence="1">Cell membrane</location>
        <topology evidence="1">Multi-pass membrane protein</topology>
    </subcellularLocation>
</comment>
<evidence type="ECO:0000256" key="1">
    <source>
        <dbReference type="ARBA" id="ARBA00004651"/>
    </source>
</evidence>
<dbReference type="RefSeq" id="WP_109016793.1">
    <property type="nucleotide sequence ID" value="NZ_BDOQ01000019.1"/>
</dbReference>
<organism evidence="8 9">
    <name type="scientific">Novimethylophilus kurashikiensis</name>
    <dbReference type="NCBI Taxonomy" id="1825523"/>
    <lineage>
        <taxon>Bacteria</taxon>
        <taxon>Pseudomonadati</taxon>
        <taxon>Pseudomonadota</taxon>
        <taxon>Betaproteobacteria</taxon>
        <taxon>Nitrosomonadales</taxon>
        <taxon>Methylophilaceae</taxon>
        <taxon>Novimethylophilus</taxon>
    </lineage>
</organism>
<dbReference type="SUPFAM" id="SSF81342">
    <property type="entry name" value="Transmembrane di-heme cytochromes"/>
    <property type="match status" value="1"/>
</dbReference>
<dbReference type="GO" id="GO:0009055">
    <property type="term" value="F:electron transfer activity"/>
    <property type="evidence" value="ECO:0007669"/>
    <property type="project" value="InterPro"/>
</dbReference>
<dbReference type="EMBL" id="BDOQ01000019">
    <property type="protein sequence ID" value="GBG15651.1"/>
    <property type="molecule type" value="Genomic_DNA"/>
</dbReference>
<evidence type="ECO:0000256" key="3">
    <source>
        <dbReference type="ARBA" id="ARBA00022692"/>
    </source>
</evidence>
<proteinExistence type="predicted"/>
<gene>
    <name evidence="8" type="ORF">NMK_3262</name>
</gene>
<keyword evidence="9" id="KW-1185">Reference proteome</keyword>
<dbReference type="PANTHER" id="PTHR30485:SF2">
    <property type="entry name" value="BLL0597 PROTEIN"/>
    <property type="match status" value="1"/>
</dbReference>
<evidence type="ECO:0000313" key="9">
    <source>
        <dbReference type="Proteomes" id="UP000245081"/>
    </source>
</evidence>
<keyword evidence="3 6" id="KW-0812">Transmembrane</keyword>
<evidence type="ECO:0000256" key="4">
    <source>
        <dbReference type="ARBA" id="ARBA00022989"/>
    </source>
</evidence>
<evidence type="ECO:0000256" key="5">
    <source>
        <dbReference type="ARBA" id="ARBA00023136"/>
    </source>
</evidence>
<feature type="transmembrane region" description="Helical" evidence="6">
    <location>
        <begin position="161"/>
        <end position="179"/>
    </location>
</feature>
<evidence type="ECO:0000256" key="2">
    <source>
        <dbReference type="ARBA" id="ARBA00022475"/>
    </source>
</evidence>
<sequence length="212" mass="24062">MQTLTYRRLKVYDPILRVIHAWNGLAILFLMATVWLSELFEKGPGEKTLWTLHIYLGYALVTGIAARILWGIIGPKHARFTDFWHPQAWLQVFRTRSLETKHRFGHHPLASGAYLAVYLLLVVMAATGLGLAAVGHSMGPLDAWVGDMPWLKDIFEEPHELIYNLLIAFVVVHLGALIWHEKHDRAPLAQAMVSGYQYQATQHSQSQGEHHA</sequence>
<dbReference type="GO" id="GO:0022904">
    <property type="term" value="P:respiratory electron transport chain"/>
    <property type="evidence" value="ECO:0007669"/>
    <property type="project" value="InterPro"/>
</dbReference>
<dbReference type="Pfam" id="PF01292">
    <property type="entry name" value="Ni_hydr_CYTB"/>
    <property type="match status" value="1"/>
</dbReference>
<feature type="domain" description="Cytochrome b561 bacterial/Ni-hydrogenase" evidence="7">
    <location>
        <begin position="11"/>
        <end position="195"/>
    </location>
</feature>
<name>A0A2R5FHY9_9PROT</name>
<dbReference type="InterPro" id="IPR051542">
    <property type="entry name" value="Hydrogenase_cytochrome"/>
</dbReference>
<feature type="transmembrane region" description="Helical" evidence="6">
    <location>
        <begin position="52"/>
        <end position="70"/>
    </location>
</feature>
<comment type="caution">
    <text evidence="8">The sequence shown here is derived from an EMBL/GenBank/DDBJ whole genome shotgun (WGS) entry which is preliminary data.</text>
</comment>
<reference evidence="8 9" key="1">
    <citation type="journal article" date="2018" name="Environ. Microbiol.">
        <title>Isolation and genomic characterization of Novimethylophilus kurashikiensis gen. nov. sp. nov., a new lanthanide-dependent methylotrophic species of Methylophilaceae.</title>
        <authorList>
            <person name="Lv H."/>
            <person name="Sahin N."/>
            <person name="Tani A."/>
        </authorList>
    </citation>
    <scope>NUCLEOTIDE SEQUENCE [LARGE SCALE GENOMIC DNA]</scope>
    <source>
        <strain evidence="8 9">La2-4</strain>
    </source>
</reference>
<dbReference type="GO" id="GO:0020037">
    <property type="term" value="F:heme binding"/>
    <property type="evidence" value="ECO:0007669"/>
    <property type="project" value="TreeGrafter"/>
</dbReference>
<keyword evidence="4 6" id="KW-1133">Transmembrane helix</keyword>
<dbReference type="InterPro" id="IPR011577">
    <property type="entry name" value="Cyt_b561_bac/Ni-Hgenase"/>
</dbReference>
<dbReference type="PANTHER" id="PTHR30485">
    <property type="entry name" value="NI/FE-HYDROGENASE 1 B-TYPE CYTOCHROME SUBUNIT"/>
    <property type="match status" value="1"/>
</dbReference>
<dbReference type="InterPro" id="IPR016174">
    <property type="entry name" value="Di-haem_cyt_TM"/>
</dbReference>
<keyword evidence="2" id="KW-1003">Cell membrane</keyword>
<dbReference type="OrthoDB" id="196472at2"/>
<dbReference type="AlphaFoldDB" id="A0A2R5FHY9"/>
<protein>
    <recommendedName>
        <fullName evidence="7">Cytochrome b561 bacterial/Ni-hydrogenase domain-containing protein</fullName>
    </recommendedName>
</protein>
<dbReference type="GO" id="GO:0005886">
    <property type="term" value="C:plasma membrane"/>
    <property type="evidence" value="ECO:0007669"/>
    <property type="project" value="UniProtKB-SubCell"/>
</dbReference>
<dbReference type="Gene3D" id="1.20.950.20">
    <property type="entry name" value="Transmembrane di-heme cytochromes, Chain C"/>
    <property type="match status" value="1"/>
</dbReference>
<feature type="transmembrane region" description="Helical" evidence="6">
    <location>
        <begin position="113"/>
        <end position="134"/>
    </location>
</feature>
<evidence type="ECO:0000313" key="8">
    <source>
        <dbReference type="EMBL" id="GBG15651.1"/>
    </source>
</evidence>
<evidence type="ECO:0000259" key="7">
    <source>
        <dbReference type="Pfam" id="PF01292"/>
    </source>
</evidence>
<feature type="transmembrane region" description="Helical" evidence="6">
    <location>
        <begin position="21"/>
        <end position="40"/>
    </location>
</feature>
<evidence type="ECO:0000256" key="6">
    <source>
        <dbReference type="SAM" id="Phobius"/>
    </source>
</evidence>
<accession>A0A2R5FHY9</accession>